<feature type="transmembrane region" description="Helical" evidence="1">
    <location>
        <begin position="12"/>
        <end position="33"/>
    </location>
</feature>
<dbReference type="EMBL" id="UINC01049899">
    <property type="protein sequence ID" value="SVB62215.1"/>
    <property type="molecule type" value="Genomic_DNA"/>
</dbReference>
<feature type="transmembrane region" description="Helical" evidence="1">
    <location>
        <begin position="211"/>
        <end position="230"/>
    </location>
</feature>
<organism evidence="2">
    <name type="scientific">marine metagenome</name>
    <dbReference type="NCBI Taxonomy" id="408172"/>
    <lineage>
        <taxon>unclassified sequences</taxon>
        <taxon>metagenomes</taxon>
        <taxon>ecological metagenomes</taxon>
    </lineage>
</organism>
<name>A0A382FHS5_9ZZZZ</name>
<reference evidence="2" key="1">
    <citation type="submission" date="2018-05" db="EMBL/GenBank/DDBJ databases">
        <authorList>
            <person name="Lanie J.A."/>
            <person name="Ng W.-L."/>
            <person name="Kazmierczak K.M."/>
            <person name="Andrzejewski T.M."/>
            <person name="Davidsen T.M."/>
            <person name="Wayne K.J."/>
            <person name="Tettelin H."/>
            <person name="Glass J.I."/>
            <person name="Rusch D."/>
            <person name="Podicherti R."/>
            <person name="Tsui H.-C.T."/>
            <person name="Winkler M.E."/>
        </authorList>
    </citation>
    <scope>NUCLEOTIDE SEQUENCE</scope>
</reference>
<feature type="transmembrane region" description="Helical" evidence="1">
    <location>
        <begin position="179"/>
        <end position="199"/>
    </location>
</feature>
<keyword evidence="1" id="KW-0472">Membrane</keyword>
<evidence type="ECO:0000256" key="1">
    <source>
        <dbReference type="SAM" id="Phobius"/>
    </source>
</evidence>
<dbReference type="AlphaFoldDB" id="A0A382FHS5"/>
<sequence>MLPFLGRFPIHGQLGLLLVLIFWMLNWLLSGLLQGSDNPSLTSHVGFFPLWLGYSLTVDALVFCRKGHSMISRNYRAYMQLFLVSCPVWWLFELINWRTGNWFYQGRDSFSNLQYFLFASVSFSTVIPAVFGTAELSSTFSWIKRTQSGVKIASSQTLSIPMFVIGWCMLGLMLWKPKYYFPFVWISVHFIIEPINVWLGNETLLRHLEKGDWRPICALATGCLICGFFWEMWNFYSYPKWVYQIPFVGFF</sequence>
<keyword evidence="1" id="KW-0812">Transmembrane</keyword>
<evidence type="ECO:0000313" key="2">
    <source>
        <dbReference type="EMBL" id="SVB62215.1"/>
    </source>
</evidence>
<protein>
    <submittedName>
        <fullName evidence="2">Uncharacterized protein</fullName>
    </submittedName>
</protein>
<feature type="transmembrane region" description="Helical" evidence="1">
    <location>
        <begin position="152"/>
        <end position="173"/>
    </location>
</feature>
<feature type="transmembrane region" description="Helical" evidence="1">
    <location>
        <begin position="45"/>
        <end position="63"/>
    </location>
</feature>
<proteinExistence type="predicted"/>
<accession>A0A382FHS5</accession>
<gene>
    <name evidence="2" type="ORF">METZ01_LOCUS215069</name>
</gene>
<feature type="non-terminal residue" evidence="2">
    <location>
        <position position="251"/>
    </location>
</feature>
<keyword evidence="1" id="KW-1133">Transmembrane helix</keyword>
<feature type="transmembrane region" description="Helical" evidence="1">
    <location>
        <begin position="75"/>
        <end position="92"/>
    </location>
</feature>
<feature type="transmembrane region" description="Helical" evidence="1">
    <location>
        <begin position="112"/>
        <end position="131"/>
    </location>
</feature>